<evidence type="ECO:0000259" key="4">
    <source>
        <dbReference type="Pfam" id="PF03828"/>
    </source>
</evidence>
<keyword evidence="2" id="KW-0460">Magnesium</keyword>
<dbReference type="Pfam" id="PF03828">
    <property type="entry name" value="PAP_assoc"/>
    <property type="match status" value="1"/>
</dbReference>
<evidence type="ECO:0000256" key="2">
    <source>
        <dbReference type="ARBA" id="ARBA00022842"/>
    </source>
</evidence>
<feature type="compositionally biased region" description="Low complexity" evidence="3">
    <location>
        <begin position="424"/>
        <end position="437"/>
    </location>
</feature>
<protein>
    <submittedName>
        <fullName evidence="6">Inactive non-canonical poly(A) RNA polymerase protein trf4-2-related</fullName>
    </submittedName>
</protein>
<dbReference type="PANTHER" id="PTHR23092">
    <property type="entry name" value="POLY(A) RNA POLYMERASE"/>
    <property type="match status" value="1"/>
</dbReference>
<feature type="region of interest" description="Disordered" evidence="3">
    <location>
        <begin position="601"/>
        <end position="648"/>
    </location>
</feature>
<name>A0ABQ8Z962_9EUKA</name>
<dbReference type="CDD" id="cd05402">
    <property type="entry name" value="NT_PAP_TUTase"/>
    <property type="match status" value="1"/>
</dbReference>
<comment type="caution">
    <text evidence="6">The sequence shown here is derived from an EMBL/GenBank/DDBJ whole genome shotgun (WGS) entry which is preliminary data.</text>
</comment>
<evidence type="ECO:0000256" key="3">
    <source>
        <dbReference type="SAM" id="MobiDB-lite"/>
    </source>
</evidence>
<dbReference type="InterPro" id="IPR002058">
    <property type="entry name" value="PAP_assoc"/>
</dbReference>
<feature type="compositionally biased region" description="Low complexity" evidence="3">
    <location>
        <begin position="529"/>
        <end position="544"/>
    </location>
</feature>
<proteinExistence type="predicted"/>
<accession>A0ABQ8Z962</accession>
<gene>
    <name evidence="6" type="ORF">M0813_13401</name>
</gene>
<organism evidence="6 7">
    <name type="scientific">Anaeramoeba flamelloides</name>
    <dbReference type="NCBI Taxonomy" id="1746091"/>
    <lineage>
        <taxon>Eukaryota</taxon>
        <taxon>Metamonada</taxon>
        <taxon>Anaeramoebidae</taxon>
        <taxon>Anaeramoeba</taxon>
    </lineage>
</organism>
<feature type="compositionally biased region" description="Polar residues" evidence="3">
    <location>
        <begin position="402"/>
        <end position="413"/>
    </location>
</feature>
<dbReference type="Gene3D" id="3.30.460.10">
    <property type="entry name" value="Beta Polymerase, domain 2"/>
    <property type="match status" value="1"/>
</dbReference>
<dbReference type="EMBL" id="JAOAOG010000030">
    <property type="protein sequence ID" value="KAJ6253431.1"/>
    <property type="molecule type" value="Genomic_DNA"/>
</dbReference>
<dbReference type="SUPFAM" id="SSF81301">
    <property type="entry name" value="Nucleotidyltransferase"/>
    <property type="match status" value="1"/>
</dbReference>
<evidence type="ECO:0000259" key="5">
    <source>
        <dbReference type="Pfam" id="PF22600"/>
    </source>
</evidence>
<feature type="domain" description="PAP-associated" evidence="4">
    <location>
        <begin position="270"/>
        <end position="327"/>
    </location>
</feature>
<feature type="compositionally biased region" description="Basic and acidic residues" evidence="3">
    <location>
        <begin position="414"/>
        <end position="423"/>
    </location>
</feature>
<sequence>MNRNEQNLEFESLPSSPVESAYNKKEFATRKKYYMELYKKVKTKFITKNFNNPLYQNHKVYKPKYHYFHENRSYCLHAEIIDFVKWISPTEKSKQVRLDLITRIKKAVRGLWGNCRIQTYGSFESETYLPKSDIDLCVFLKTTKNSARLVMELGSYLRRDDNFEKNKFENIRVVSNARVPIVKFVDEETCVNIDISFNSLQGKENSKLTKRLLSSFPALRPLLFVLKHFLAIHSLDEPYFGGLSTYTLILLITSHLQLHPSRQTQSRIVNLGTLLIDFFKVYSQFNFINTGISVNGKGRYFNKILMCVFDIKKPTTFYVQDPIQTKNNAARSSYDILKFLKSCLYANQNLTKNYCLGSIFKTNFMHVQSSDPILNQKLISFWHLKNYFVRSPFEKRRRLNHENPNNMRNSNQNKRYDQNEYRNRNNYNYNGQRNQKNSQNYNKANFHHNLYDNNTNNNFDLNNYDNQNIHNNYNNTYQINYENKSNNDLPPENSSSSSRSRSRGLNNNFHYNHNSNNNYELNSYDKKGNNNNYNNNYQINYENKSNSDLHSKNNSNNNNSNLINNYDHNSSNNYHLNTSDNQNIHNNYNYSYQINYENKSKNDLHINNSSRRSRSRSLGNNYRYNHNSNNNYELTSYNKKGNNNNYNNNYQINYENKSYNNLHSKNNYNNNNSNLNNNYHDNPNFNNNFLKQNFESRKRNFFVQRSNNEKHITKFY</sequence>
<dbReference type="Proteomes" id="UP001150062">
    <property type="component" value="Unassembled WGS sequence"/>
</dbReference>
<feature type="domain" description="Poly(A) RNA polymerase mitochondrial-like central palm" evidence="5">
    <location>
        <begin position="76"/>
        <end position="208"/>
    </location>
</feature>
<evidence type="ECO:0000313" key="6">
    <source>
        <dbReference type="EMBL" id="KAJ6253431.1"/>
    </source>
</evidence>
<keyword evidence="7" id="KW-1185">Reference proteome</keyword>
<dbReference type="InterPro" id="IPR054708">
    <property type="entry name" value="MTPAP-like_central"/>
</dbReference>
<feature type="compositionally biased region" description="Low complexity" evidence="3">
    <location>
        <begin position="552"/>
        <end position="577"/>
    </location>
</feature>
<evidence type="ECO:0000313" key="7">
    <source>
        <dbReference type="Proteomes" id="UP001150062"/>
    </source>
</evidence>
<dbReference type="SUPFAM" id="SSF81631">
    <property type="entry name" value="PAP/OAS1 substrate-binding domain"/>
    <property type="match status" value="1"/>
</dbReference>
<dbReference type="Pfam" id="PF22600">
    <property type="entry name" value="MTPAP-like_central"/>
    <property type="match status" value="1"/>
</dbReference>
<feature type="region of interest" description="Disordered" evidence="3">
    <location>
        <begin position="399"/>
        <end position="584"/>
    </location>
</feature>
<feature type="compositionally biased region" description="Low complexity" evidence="3">
    <location>
        <begin position="447"/>
        <end position="483"/>
    </location>
</feature>
<dbReference type="PANTHER" id="PTHR23092:SF15">
    <property type="entry name" value="INACTIVE NON-CANONICAL POLY(A) RNA POLYMERASE PROTEIN TRF4-2-RELATED"/>
    <property type="match status" value="1"/>
</dbReference>
<feature type="compositionally biased region" description="Low complexity" evidence="3">
    <location>
        <begin position="494"/>
        <end position="522"/>
    </location>
</feature>
<dbReference type="InterPro" id="IPR045862">
    <property type="entry name" value="Trf4-like"/>
</dbReference>
<feature type="compositionally biased region" description="Low complexity" evidence="3">
    <location>
        <begin position="616"/>
        <end position="648"/>
    </location>
</feature>
<evidence type="ECO:0000256" key="1">
    <source>
        <dbReference type="ARBA" id="ARBA00022723"/>
    </source>
</evidence>
<dbReference type="Gene3D" id="1.10.1410.10">
    <property type="match status" value="1"/>
</dbReference>
<dbReference type="InterPro" id="IPR043519">
    <property type="entry name" value="NT_sf"/>
</dbReference>
<reference evidence="6" key="1">
    <citation type="submission" date="2022-08" db="EMBL/GenBank/DDBJ databases">
        <title>Novel sulfate-reducing endosymbionts in the free-living metamonad Anaeramoeba.</title>
        <authorList>
            <person name="Jerlstrom-Hultqvist J."/>
            <person name="Cepicka I."/>
            <person name="Gallot-Lavallee L."/>
            <person name="Salas-Leiva D."/>
            <person name="Curtis B.A."/>
            <person name="Zahonova K."/>
            <person name="Pipaliya S."/>
            <person name="Dacks J."/>
            <person name="Roger A.J."/>
        </authorList>
    </citation>
    <scope>NUCLEOTIDE SEQUENCE</scope>
    <source>
        <strain evidence="6">Schooner1</strain>
    </source>
</reference>
<keyword evidence="1" id="KW-0479">Metal-binding</keyword>